<feature type="signal peptide" evidence="1">
    <location>
        <begin position="1"/>
        <end position="23"/>
    </location>
</feature>
<name>A0ABT7E5T4_9NEIS</name>
<evidence type="ECO:0000313" key="3">
    <source>
        <dbReference type="EMBL" id="MDK2126820.1"/>
    </source>
</evidence>
<dbReference type="InterPro" id="IPR007934">
    <property type="entry name" value="AbfB_ABD"/>
</dbReference>
<reference evidence="3" key="1">
    <citation type="submission" date="2023-03" db="EMBL/GenBank/DDBJ databases">
        <title>Chitinimonas shenzhenensis gen. nov., sp. nov., a novel member of family Burkholderiaceae isolated from activated sludge collected in Shen Zhen, China.</title>
        <authorList>
            <person name="Wang X."/>
        </authorList>
    </citation>
    <scope>NUCLEOTIDE SEQUENCE</scope>
    <source>
        <strain evidence="3">DQS-5</strain>
    </source>
</reference>
<dbReference type="Pfam" id="PF05270">
    <property type="entry name" value="AbfB"/>
    <property type="match status" value="1"/>
</dbReference>
<comment type="caution">
    <text evidence="3">The sequence shown here is derived from an EMBL/GenBank/DDBJ whole genome shotgun (WGS) entry which is preliminary data.</text>
</comment>
<evidence type="ECO:0000256" key="1">
    <source>
        <dbReference type="SAM" id="SignalP"/>
    </source>
</evidence>
<keyword evidence="1" id="KW-0732">Signal</keyword>
<keyword evidence="4" id="KW-1185">Reference proteome</keyword>
<gene>
    <name evidence="3" type="ORF">PZA18_22500</name>
</gene>
<accession>A0ABT7E5T4</accession>
<dbReference type="Gene3D" id="2.80.10.50">
    <property type="match status" value="1"/>
</dbReference>
<organism evidence="3 4">
    <name type="scientific">Parachitinimonas caeni</name>
    <dbReference type="NCBI Taxonomy" id="3031301"/>
    <lineage>
        <taxon>Bacteria</taxon>
        <taxon>Pseudomonadati</taxon>
        <taxon>Pseudomonadota</taxon>
        <taxon>Betaproteobacteria</taxon>
        <taxon>Neisseriales</taxon>
        <taxon>Chitinibacteraceae</taxon>
        <taxon>Parachitinimonas</taxon>
    </lineage>
</organism>
<feature type="chain" id="PRO_5047334779" evidence="1">
    <location>
        <begin position="24"/>
        <end position="248"/>
    </location>
</feature>
<feature type="domain" description="Alpha-L-arabinofuranosidase B arabinose-binding" evidence="2">
    <location>
        <begin position="40"/>
        <end position="122"/>
    </location>
</feature>
<dbReference type="EMBL" id="JARRAF010000053">
    <property type="protein sequence ID" value="MDK2126820.1"/>
    <property type="molecule type" value="Genomic_DNA"/>
</dbReference>
<evidence type="ECO:0000313" key="4">
    <source>
        <dbReference type="Proteomes" id="UP001172778"/>
    </source>
</evidence>
<protein>
    <submittedName>
        <fullName evidence="3">AbfB domain-containing protein</fullName>
    </submittedName>
</protein>
<proteinExistence type="predicted"/>
<dbReference type="RefSeq" id="WP_284103142.1">
    <property type="nucleotide sequence ID" value="NZ_JARRAF010000053.1"/>
</dbReference>
<dbReference type="Proteomes" id="UP001172778">
    <property type="component" value="Unassembled WGS sequence"/>
</dbReference>
<sequence length="248" mass="26920">MRGRFSLPLLALCIAAIHPAAQAAFPEINSLTRIVNTENGNSLRHSGYFLYESRINANDSLGLLDSAFFVRPARTTNAGSNCYSFESRNYPGYFIRHLTDGRLKIEQPNGDTSRATFCVKDGDYLEPFDAKGKYLARGATIAPGLDPVQLSSTSAGFVIQSYKLMPTSVAPNAQTPSNCPACSNHASAALVNAGWFTPEQLTGLPHEGTARDTLIVRLSASTNTAVPYLQSKTTDDLVNYAYAYSYLM</sequence>
<evidence type="ECO:0000259" key="2">
    <source>
        <dbReference type="Pfam" id="PF05270"/>
    </source>
</evidence>
<dbReference type="InterPro" id="IPR036195">
    <property type="entry name" value="AbfB_ABD_sf"/>
</dbReference>
<dbReference type="SUPFAM" id="SSF110221">
    <property type="entry name" value="AbfB domain"/>
    <property type="match status" value="1"/>
</dbReference>